<dbReference type="Proteomes" id="UP001235712">
    <property type="component" value="Unassembled WGS sequence"/>
</dbReference>
<feature type="transmembrane region" description="Helical" evidence="1">
    <location>
        <begin position="15"/>
        <end position="35"/>
    </location>
</feature>
<evidence type="ECO:0000313" key="3">
    <source>
        <dbReference type="Proteomes" id="UP001235712"/>
    </source>
</evidence>
<comment type="caution">
    <text evidence="2">The sequence shown here is derived from an EMBL/GenBank/DDBJ whole genome shotgun (WGS) entry which is preliminary data.</text>
</comment>
<accession>A0ABT9NXR6</accession>
<sequence>MSWASLGNWITGDEASGWVEAVGTVAAFFAVTWSIRSEARYRRQDQRERLRGQCFNFAASASTSALIFRARESQQAAPGRNVEPIIVELSISGVTGLHALLLPILYSGNQSLSAAASHLFDTFCDLSDAAMTGKSPSAELEFESALSAFRDAIGKL</sequence>
<dbReference type="EMBL" id="JAUSQZ010000001">
    <property type="protein sequence ID" value="MDP9825229.1"/>
    <property type="molecule type" value="Genomic_DNA"/>
</dbReference>
<keyword evidence="1" id="KW-1133">Transmembrane helix</keyword>
<keyword evidence="1" id="KW-0472">Membrane</keyword>
<keyword evidence="3" id="KW-1185">Reference proteome</keyword>
<reference evidence="2 3" key="1">
    <citation type="submission" date="2023-07" db="EMBL/GenBank/DDBJ databases">
        <title>Sequencing the genomes of 1000 actinobacteria strains.</title>
        <authorList>
            <person name="Klenk H.-P."/>
        </authorList>
    </citation>
    <scope>NUCLEOTIDE SEQUENCE [LARGE SCALE GENOMIC DNA]</scope>
    <source>
        <strain evidence="2 3">DSM 44388</strain>
    </source>
</reference>
<evidence type="ECO:0000313" key="2">
    <source>
        <dbReference type="EMBL" id="MDP9825229.1"/>
    </source>
</evidence>
<evidence type="ECO:0000256" key="1">
    <source>
        <dbReference type="SAM" id="Phobius"/>
    </source>
</evidence>
<dbReference type="RefSeq" id="WP_307238799.1">
    <property type="nucleotide sequence ID" value="NZ_JAUSQZ010000001.1"/>
</dbReference>
<keyword evidence="1" id="KW-0812">Transmembrane</keyword>
<protein>
    <submittedName>
        <fullName evidence="2">Uncharacterized protein</fullName>
    </submittedName>
</protein>
<proteinExistence type="predicted"/>
<gene>
    <name evidence="2" type="ORF">J2S57_000978</name>
</gene>
<organism evidence="2 3">
    <name type="scientific">Kineosporia succinea</name>
    <dbReference type="NCBI Taxonomy" id="84632"/>
    <lineage>
        <taxon>Bacteria</taxon>
        <taxon>Bacillati</taxon>
        <taxon>Actinomycetota</taxon>
        <taxon>Actinomycetes</taxon>
        <taxon>Kineosporiales</taxon>
        <taxon>Kineosporiaceae</taxon>
        <taxon>Kineosporia</taxon>
    </lineage>
</organism>
<name>A0ABT9NXR6_9ACTN</name>